<dbReference type="OrthoDB" id="3883579at2759"/>
<organism evidence="1 2">
    <name type="scientific">Aureobasidium mustum</name>
    <dbReference type="NCBI Taxonomy" id="2773714"/>
    <lineage>
        <taxon>Eukaryota</taxon>
        <taxon>Fungi</taxon>
        <taxon>Dikarya</taxon>
        <taxon>Ascomycota</taxon>
        <taxon>Pezizomycotina</taxon>
        <taxon>Dothideomycetes</taxon>
        <taxon>Dothideomycetidae</taxon>
        <taxon>Dothideales</taxon>
        <taxon>Saccotheciaceae</taxon>
        <taxon>Aureobasidium</taxon>
    </lineage>
</organism>
<dbReference type="AlphaFoldDB" id="A0A9N8K5G3"/>
<keyword evidence="2" id="KW-1185">Reference proteome</keyword>
<evidence type="ECO:0000313" key="2">
    <source>
        <dbReference type="Proteomes" id="UP000714618"/>
    </source>
</evidence>
<accession>A0A9N8K5G3</accession>
<sequence>MDLQQPSAVMIDLGKLPSTDGNGQEPDHGTHNKLKDAEMLKLLEEMFNKDNALVQKWGTQFMFVGSLPRGYTFWEHMTTSQKVPPKPSKPIKETYGHPHIPRLRSGPELFRHVLEIMDANEFAIRNLISHDQPINPTNNARISIITANTAVVCNCPR</sequence>
<protein>
    <submittedName>
        <fullName evidence="1">Uncharacterized protein</fullName>
    </submittedName>
</protein>
<dbReference type="Proteomes" id="UP000714618">
    <property type="component" value="Unassembled WGS sequence"/>
</dbReference>
<dbReference type="EMBL" id="CAIJEO010000011">
    <property type="protein sequence ID" value="CAD0100387.1"/>
    <property type="molecule type" value="Genomic_DNA"/>
</dbReference>
<reference evidence="1" key="1">
    <citation type="submission" date="2020-06" db="EMBL/GenBank/DDBJ databases">
        <authorList>
            <person name="Onetto C."/>
        </authorList>
    </citation>
    <scope>NUCLEOTIDE SEQUENCE</scope>
</reference>
<evidence type="ECO:0000313" key="1">
    <source>
        <dbReference type="EMBL" id="CAD0100387.1"/>
    </source>
</evidence>
<gene>
    <name evidence="1" type="ORF">AWRI4233_LOCUS9212</name>
</gene>
<proteinExistence type="predicted"/>
<comment type="caution">
    <text evidence="1">The sequence shown here is derived from an EMBL/GenBank/DDBJ whole genome shotgun (WGS) entry which is preliminary data.</text>
</comment>
<name>A0A9N8K5G3_9PEZI</name>